<dbReference type="GeneID" id="82846979"/>
<dbReference type="InterPro" id="IPR018755">
    <property type="entry name" value="Phage_Mu_Gp48"/>
</dbReference>
<dbReference type="AlphaFoldDB" id="I7L9W7"/>
<comment type="caution">
    <text evidence="1">The sequence shown here is derived from an EMBL/GenBank/DDBJ whole genome shotgun (WGS) entry which is preliminary data.</text>
</comment>
<dbReference type="STRING" id="1423758.FC41_GL001055"/>
<dbReference type="EMBL" id="CAKE01000009">
    <property type="protein sequence ID" value="CCI81739.1"/>
    <property type="molecule type" value="Genomic_DNA"/>
</dbReference>
<evidence type="ECO:0008006" key="3">
    <source>
        <dbReference type="Google" id="ProtNLM"/>
    </source>
</evidence>
<dbReference type="OrthoDB" id="1629754at2"/>
<accession>I7L9W7</accession>
<dbReference type="RefSeq" id="WP_008470611.1">
    <property type="nucleotide sequence ID" value="NZ_AYZP01000002.1"/>
</dbReference>
<dbReference type="eggNOG" id="ENOG503310Z">
    <property type="taxonomic scope" value="Bacteria"/>
</dbReference>
<evidence type="ECO:0000313" key="1">
    <source>
        <dbReference type="EMBL" id="CCI81739.1"/>
    </source>
</evidence>
<dbReference type="Proteomes" id="UP000009320">
    <property type="component" value="Unassembled WGS sequence"/>
</dbReference>
<evidence type="ECO:0000313" key="2">
    <source>
        <dbReference type="Proteomes" id="UP000009320"/>
    </source>
</evidence>
<keyword evidence="2" id="KW-1185">Reference proteome</keyword>
<reference evidence="1 2" key="1">
    <citation type="submission" date="2012-06" db="EMBL/GenBank/DDBJ databases">
        <title>Draft Genome Sequence of Lactobacillus hominis Strain CRBIP 24.179T, isolated from human intestine.</title>
        <authorList>
            <person name="Cousin S."/>
            <person name="Ma L."/>
            <person name="Bizet C."/>
            <person name="Loux V."/>
            <person name="Bouchier C."/>
            <person name="Clermont D."/>
            <person name="Creno S."/>
        </authorList>
    </citation>
    <scope>NUCLEOTIDE SEQUENCE [LARGE SCALE GENOMIC DNA]</scope>
    <source>
        <strain evidence="2">CRBIP 24.179T</strain>
    </source>
</reference>
<proteinExistence type="predicted"/>
<dbReference type="Pfam" id="PF10076">
    <property type="entry name" value="Phage_Mu_Gp48"/>
    <property type="match status" value="1"/>
</dbReference>
<organism evidence="1 2">
    <name type="scientific">Lactobacillus hominis DSM 23910 = CRBIP 24.179</name>
    <dbReference type="NCBI Taxonomy" id="1423758"/>
    <lineage>
        <taxon>Bacteria</taxon>
        <taxon>Bacillati</taxon>
        <taxon>Bacillota</taxon>
        <taxon>Bacilli</taxon>
        <taxon>Lactobacillales</taxon>
        <taxon>Lactobacillaceae</taxon>
        <taxon>Lactobacillus</taxon>
    </lineage>
</organism>
<name>I7L9W7_9LACO</name>
<protein>
    <recommendedName>
        <fullName evidence="3">DUF2313 domain-containing protein</fullName>
    </recommendedName>
</protein>
<gene>
    <name evidence="1" type="ORF">BN55_00090</name>
</gene>
<sequence>MSNSDKYELLRYMPDYYDGVYEMVELLKAQSKTLSEIEDNHTRSLLNEFVTQADEKGISIFEDQLGIKPGANDTLETRRNKVLMYGLPPQPITVRYLQNLFKISSIPAEVSVDYHQRTVIISAKSAEISASQLDYMKYLLNVSIPANMLYEVKIALNNVELTDDWFIGIGMTSRAELTVGADLSQVYN</sequence>